<gene>
    <name evidence="2" type="ORF">ENJ96_08285</name>
</gene>
<feature type="transmembrane region" description="Helical" evidence="1">
    <location>
        <begin position="113"/>
        <end position="139"/>
    </location>
</feature>
<keyword evidence="1" id="KW-0472">Membrane</keyword>
<feature type="non-terminal residue" evidence="2">
    <location>
        <position position="385"/>
    </location>
</feature>
<evidence type="ECO:0000256" key="1">
    <source>
        <dbReference type="SAM" id="Phobius"/>
    </source>
</evidence>
<keyword evidence="1" id="KW-0812">Transmembrane</keyword>
<dbReference type="Pfam" id="PF05552">
    <property type="entry name" value="MS_channel_1st_1"/>
    <property type="match status" value="4"/>
</dbReference>
<reference evidence="2" key="1">
    <citation type="journal article" date="2020" name="mSystems">
        <title>Genome- and Community-Level Interaction Insights into Carbon Utilization and Element Cycling Functions of Hydrothermarchaeota in Hydrothermal Sediment.</title>
        <authorList>
            <person name="Zhou Z."/>
            <person name="Liu Y."/>
            <person name="Xu W."/>
            <person name="Pan J."/>
            <person name="Luo Z.H."/>
            <person name="Li M."/>
        </authorList>
    </citation>
    <scope>NUCLEOTIDE SEQUENCE [LARGE SCALE GENOMIC DNA]</scope>
    <source>
        <strain evidence="2">HyVt-533</strain>
    </source>
</reference>
<dbReference type="PANTHER" id="PTHR30221">
    <property type="entry name" value="SMALL-CONDUCTANCE MECHANOSENSITIVE CHANNEL"/>
    <property type="match status" value="1"/>
</dbReference>
<protein>
    <submittedName>
        <fullName evidence="2">Uncharacterized protein</fullName>
    </submittedName>
</protein>
<dbReference type="PANTHER" id="PTHR30221:SF1">
    <property type="entry name" value="SMALL-CONDUCTANCE MECHANOSENSITIVE CHANNEL"/>
    <property type="match status" value="1"/>
</dbReference>
<feature type="transmembrane region" description="Helical" evidence="1">
    <location>
        <begin position="245"/>
        <end position="270"/>
    </location>
</feature>
<feature type="transmembrane region" description="Helical" evidence="1">
    <location>
        <begin position="69"/>
        <end position="93"/>
    </location>
</feature>
<name>A0A7V5P1B0_9BACT</name>
<evidence type="ECO:0000313" key="2">
    <source>
        <dbReference type="EMBL" id="HHI97838.1"/>
    </source>
</evidence>
<accession>A0A7V5P1B0</accession>
<dbReference type="InterPro" id="IPR045275">
    <property type="entry name" value="MscS_archaea/bacteria_type"/>
</dbReference>
<dbReference type="Proteomes" id="UP000886101">
    <property type="component" value="Unassembled WGS sequence"/>
</dbReference>
<feature type="transmembrane region" description="Helical" evidence="1">
    <location>
        <begin position="204"/>
        <end position="225"/>
    </location>
</feature>
<dbReference type="NCBIfam" id="NF033912">
    <property type="entry name" value="msc"/>
    <property type="match status" value="1"/>
</dbReference>
<sequence length="385" mass="42302">MENLSLEAFRNFFVSLANQLGQALPGMIAAIFILVVGWIIAKVVSVVIDKALRRLQLRRFLFKDLAKDVDIEGLLARGVYYLIMLFVLVAFFHKLDLPVVTEPLTAVLDEIMAYLPNLISAFLLFVVALVIASLVRFFVIKLGNMFKLDEKISQGKAEVSVTQSLAVALYWFVILLFIPGILSALKIEGLVAPVQTLVSEILSFLPNIFASILIFVIGWFVARIIRQVITSLLVAIGIDRLTDKLGIKISLSSLIGTVVYVLVLIPVLISSLDTLQIEAISAPAIKMLNLVLNAIPIIMGAIIILAISYIIGKLISGLVKEILQGLGVDSWPEKIGVKLNISLSEMVSYIVMGGIMLFALMEAADILQFEYLTLLVSKFIVFASH</sequence>
<feature type="transmembrane region" description="Helical" evidence="1">
    <location>
        <begin position="160"/>
        <end position="184"/>
    </location>
</feature>
<dbReference type="Gene3D" id="1.10.287.1260">
    <property type="match status" value="2"/>
</dbReference>
<comment type="caution">
    <text evidence="2">The sequence shown here is derived from an EMBL/GenBank/DDBJ whole genome shotgun (WGS) entry which is preliminary data.</text>
</comment>
<organism evidence="2">
    <name type="scientific">Thermodesulfatator atlanticus</name>
    <dbReference type="NCBI Taxonomy" id="501497"/>
    <lineage>
        <taxon>Bacteria</taxon>
        <taxon>Pseudomonadati</taxon>
        <taxon>Thermodesulfobacteriota</taxon>
        <taxon>Thermodesulfobacteria</taxon>
        <taxon>Thermodesulfobacteriales</taxon>
        <taxon>Thermodesulfatatoraceae</taxon>
        <taxon>Thermodesulfatator</taxon>
    </lineage>
</organism>
<keyword evidence="1" id="KW-1133">Transmembrane helix</keyword>
<feature type="transmembrane region" description="Helical" evidence="1">
    <location>
        <begin position="290"/>
        <end position="311"/>
    </location>
</feature>
<dbReference type="GO" id="GO:0008381">
    <property type="term" value="F:mechanosensitive monoatomic ion channel activity"/>
    <property type="evidence" value="ECO:0007669"/>
    <property type="project" value="InterPro"/>
</dbReference>
<feature type="transmembrane region" description="Helical" evidence="1">
    <location>
        <begin position="347"/>
        <end position="369"/>
    </location>
</feature>
<dbReference type="AlphaFoldDB" id="A0A7V5P1B0"/>
<feature type="transmembrane region" description="Helical" evidence="1">
    <location>
        <begin position="23"/>
        <end position="48"/>
    </location>
</feature>
<dbReference type="EMBL" id="DROK01000246">
    <property type="protein sequence ID" value="HHI97838.1"/>
    <property type="molecule type" value="Genomic_DNA"/>
</dbReference>
<dbReference type="InterPro" id="IPR008910">
    <property type="entry name" value="MSC_TM_helix"/>
</dbReference>
<proteinExistence type="predicted"/>